<organism evidence="5 6">
    <name type="scientific">Leersia perrieri</name>
    <dbReference type="NCBI Taxonomy" id="77586"/>
    <lineage>
        <taxon>Eukaryota</taxon>
        <taxon>Viridiplantae</taxon>
        <taxon>Streptophyta</taxon>
        <taxon>Embryophyta</taxon>
        <taxon>Tracheophyta</taxon>
        <taxon>Spermatophyta</taxon>
        <taxon>Magnoliopsida</taxon>
        <taxon>Liliopsida</taxon>
        <taxon>Poales</taxon>
        <taxon>Poaceae</taxon>
        <taxon>BOP clade</taxon>
        <taxon>Oryzoideae</taxon>
        <taxon>Oryzeae</taxon>
        <taxon>Oryzinae</taxon>
        <taxon>Leersia</taxon>
    </lineage>
</organism>
<comment type="similarity">
    <text evidence="2">Belongs to the SecY/SEC61-alpha family.</text>
</comment>
<keyword evidence="3" id="KW-1133">Transmembrane helix</keyword>
<accession>A0A0D9Y195</accession>
<keyword evidence="3" id="KW-0472">Membrane</keyword>
<evidence type="ECO:0000256" key="2">
    <source>
        <dbReference type="RuleBase" id="RU004349"/>
    </source>
</evidence>
<dbReference type="HOGENOM" id="CLU_031763_2_1_1"/>
<dbReference type="GO" id="GO:0009535">
    <property type="term" value="C:chloroplast thylakoid membrane"/>
    <property type="evidence" value="ECO:0007669"/>
    <property type="project" value="UniProtKB-SubCell"/>
</dbReference>
<reference evidence="5" key="3">
    <citation type="submission" date="2015-04" db="UniProtKB">
        <authorList>
            <consortium name="EnsemblPlants"/>
        </authorList>
    </citation>
    <scope>IDENTIFICATION</scope>
</reference>
<feature type="transmembrane region" description="Helical" evidence="3">
    <location>
        <begin position="354"/>
        <end position="374"/>
    </location>
</feature>
<keyword evidence="3" id="KW-0812">Transmembrane</keyword>
<dbReference type="STRING" id="77586.A0A0D9Y195"/>
<dbReference type="Pfam" id="PF10559">
    <property type="entry name" value="Plug_translocon"/>
    <property type="match status" value="1"/>
</dbReference>
<feature type="transmembrane region" description="Helical" evidence="3">
    <location>
        <begin position="281"/>
        <end position="299"/>
    </location>
</feature>
<feature type="domain" description="Translocon Sec61/SecY plug" evidence="4">
    <location>
        <begin position="39"/>
        <end position="74"/>
    </location>
</feature>
<name>A0A0D9Y195_9ORYZ</name>
<protein>
    <recommendedName>
        <fullName evidence="4">Translocon Sec61/SecY plug domain-containing protein</fullName>
    </recommendedName>
</protein>
<evidence type="ECO:0000256" key="1">
    <source>
        <dbReference type="ARBA" id="ARBA00004454"/>
    </source>
</evidence>
<dbReference type="AlphaFoldDB" id="A0A0D9Y195"/>
<dbReference type="InterPro" id="IPR019561">
    <property type="entry name" value="Translocon_Sec61/SecY_plug_dom"/>
</dbReference>
<dbReference type="eggNOG" id="KOG1373">
    <property type="taxonomic scope" value="Eukaryota"/>
</dbReference>
<dbReference type="Pfam" id="PF00344">
    <property type="entry name" value="SecY"/>
    <property type="match status" value="1"/>
</dbReference>
<evidence type="ECO:0000256" key="3">
    <source>
        <dbReference type="SAM" id="Phobius"/>
    </source>
</evidence>
<reference evidence="5 6" key="1">
    <citation type="submission" date="2012-08" db="EMBL/GenBank/DDBJ databases">
        <title>Oryza genome evolution.</title>
        <authorList>
            <person name="Wing R.A."/>
        </authorList>
    </citation>
    <scope>NUCLEOTIDE SEQUENCE</scope>
</reference>
<sequence length="464" mass="51400">MSNNSKFWRLAALVPQVQCPDQPIPFRQKVVYTTSVLAIFLVASQLPLYGINHRPRTIEPDPLHWMYLIVAANRNTLLTHGILAILAPEVLMNFVVVTKTIILDTSTPETRILMSRAQKLLGILITILGAVSFYVQSYHFTVNTVLVMLQILCSGIIVIYLDDVLKKGYGLLSGTSLFTATSSCGNILWKALSPMSIIYPGKGAEFEGAVVAWVHLLITRTDKLSAMSKAFYRQNLPNITSFLATCGFVPLAILFQGFYITLPVRTGSIFQAECRIKLSNFLYGPIVLHHFFVPLPYFISKVLYMKYNGNILVNLLGPWNRSNHFGQSIPTGGIAYYLTTPPTFVDLHRDPLHAFIYVSFVLISCVILSEWVILCAPVKGIYNGFVVLKEERRLRVAQPDSIHVNEILSYVRKAACVGGFLAGALIIFADLIGVLGTGTGVMLAVTALYPYFDGRASEVGSFGY</sequence>
<feature type="transmembrane region" description="Helical" evidence="3">
    <location>
        <begin position="141"/>
        <end position="161"/>
    </location>
</feature>
<comment type="subcellular location">
    <subcellularLocation>
        <location evidence="1">Plastid</location>
        <location evidence="1">Chloroplast thylakoid membrane</location>
        <topology evidence="1">Multi-pass membrane protein</topology>
    </subcellularLocation>
</comment>
<feature type="transmembrane region" description="Helical" evidence="3">
    <location>
        <begin position="117"/>
        <end position="135"/>
    </location>
</feature>
<dbReference type="Proteomes" id="UP000032180">
    <property type="component" value="Chromosome 12"/>
</dbReference>
<dbReference type="EnsemblPlants" id="LPERR12G15350.1">
    <property type="protein sequence ID" value="LPERR12G15350.1"/>
    <property type="gene ID" value="LPERR12G15350"/>
</dbReference>
<dbReference type="PIRSF" id="PIRSF004557">
    <property type="entry name" value="SecY"/>
    <property type="match status" value="1"/>
</dbReference>
<dbReference type="Gramene" id="LPERR12G15350.1">
    <property type="protein sequence ID" value="LPERR12G15350.1"/>
    <property type="gene ID" value="LPERR12G15350"/>
</dbReference>
<feature type="transmembrane region" description="Helical" evidence="3">
    <location>
        <begin position="30"/>
        <end position="51"/>
    </location>
</feature>
<keyword evidence="6" id="KW-1185">Reference proteome</keyword>
<feature type="transmembrane region" description="Helical" evidence="3">
    <location>
        <begin position="419"/>
        <end position="452"/>
    </location>
</feature>
<dbReference type="InterPro" id="IPR023201">
    <property type="entry name" value="SecY_dom_sf"/>
</dbReference>
<evidence type="ECO:0000313" key="6">
    <source>
        <dbReference type="Proteomes" id="UP000032180"/>
    </source>
</evidence>
<feature type="transmembrane region" description="Helical" evidence="3">
    <location>
        <begin position="77"/>
        <end position="96"/>
    </location>
</feature>
<dbReference type="PANTHER" id="PTHR10906">
    <property type="entry name" value="SECY/SEC61-ALPHA FAMILY MEMBER"/>
    <property type="match status" value="1"/>
</dbReference>
<proteinExistence type="inferred from homology"/>
<dbReference type="GO" id="GO:0015031">
    <property type="term" value="P:protein transport"/>
    <property type="evidence" value="ECO:0007669"/>
    <property type="project" value="InterPro"/>
</dbReference>
<dbReference type="Gene3D" id="1.10.3370.10">
    <property type="entry name" value="SecY subunit domain"/>
    <property type="match status" value="1"/>
</dbReference>
<dbReference type="InterPro" id="IPR002208">
    <property type="entry name" value="SecY/SEC61-alpha"/>
</dbReference>
<evidence type="ECO:0000259" key="4">
    <source>
        <dbReference type="Pfam" id="PF10559"/>
    </source>
</evidence>
<reference evidence="6" key="2">
    <citation type="submission" date="2013-12" db="EMBL/GenBank/DDBJ databases">
        <authorList>
            <person name="Yu Y."/>
            <person name="Lee S."/>
            <person name="de Baynast K."/>
            <person name="Wissotski M."/>
            <person name="Liu L."/>
            <person name="Talag J."/>
            <person name="Goicoechea J."/>
            <person name="Angelova A."/>
            <person name="Jetty R."/>
            <person name="Kudrna D."/>
            <person name="Golser W."/>
            <person name="Rivera L."/>
            <person name="Zhang J."/>
            <person name="Wing R."/>
        </authorList>
    </citation>
    <scope>NUCLEOTIDE SEQUENCE</scope>
</reference>
<evidence type="ECO:0000313" key="5">
    <source>
        <dbReference type="EnsemblPlants" id="LPERR12G15350.1"/>
    </source>
</evidence>
<feature type="transmembrane region" description="Helical" evidence="3">
    <location>
        <begin position="239"/>
        <end position="260"/>
    </location>
</feature>
<dbReference type="SUPFAM" id="SSF103491">
    <property type="entry name" value="Preprotein translocase SecY subunit"/>
    <property type="match status" value="1"/>
</dbReference>